<name>A0A4R3L896_9GAMM</name>
<dbReference type="PANTHER" id="PTHR31350:SF21">
    <property type="entry name" value="F-BOX ONLY PROTEIN 21"/>
    <property type="match status" value="1"/>
</dbReference>
<proteinExistence type="inferred from homology"/>
<evidence type="ECO:0000256" key="1">
    <source>
        <dbReference type="ARBA" id="ARBA00007100"/>
    </source>
</evidence>
<evidence type="ECO:0000313" key="4">
    <source>
        <dbReference type="EMBL" id="TCS96211.1"/>
    </source>
</evidence>
<comment type="caution">
    <text evidence="4">The sequence shown here is derived from an EMBL/GenBank/DDBJ whole genome shotgun (WGS) entry which is preliminary data.</text>
</comment>
<evidence type="ECO:0000259" key="3">
    <source>
        <dbReference type="Pfam" id="PF13369"/>
    </source>
</evidence>
<feature type="domain" description="Protein SirB1 N-terminal" evidence="3">
    <location>
        <begin position="73"/>
        <end position="218"/>
    </location>
</feature>
<dbReference type="Pfam" id="PF13371">
    <property type="entry name" value="TPR_9"/>
    <property type="match status" value="1"/>
</dbReference>
<evidence type="ECO:0000256" key="2">
    <source>
        <dbReference type="PROSITE-ProRule" id="PRU00339"/>
    </source>
</evidence>
<dbReference type="Pfam" id="PF13369">
    <property type="entry name" value="Transglut_core2"/>
    <property type="match status" value="1"/>
</dbReference>
<dbReference type="EMBL" id="SMAF01000016">
    <property type="protein sequence ID" value="TCS96211.1"/>
    <property type="molecule type" value="Genomic_DNA"/>
</dbReference>
<dbReference type="PROSITE" id="PS50005">
    <property type="entry name" value="TPR"/>
    <property type="match status" value="1"/>
</dbReference>
<accession>A0A4R3L896</accession>
<reference evidence="4 5" key="1">
    <citation type="submission" date="2019-03" db="EMBL/GenBank/DDBJ databases">
        <title>Genomic Encyclopedia of Type Strains, Phase IV (KMG-IV): sequencing the most valuable type-strain genomes for metagenomic binning, comparative biology and taxonomic classification.</title>
        <authorList>
            <person name="Goeker M."/>
        </authorList>
    </citation>
    <scope>NUCLEOTIDE SEQUENCE [LARGE SCALE GENOMIC DNA]</scope>
    <source>
        <strain evidence="4 5">DSM 21944</strain>
    </source>
</reference>
<dbReference type="InterPro" id="IPR011990">
    <property type="entry name" value="TPR-like_helical_dom_sf"/>
</dbReference>
<sequence>MPAMRKKFSARMDALDCAAFRRKSRSMKTDWTLFGNTRDEEIPLFKSALLIALDEYPDLDTQYYEDVCDNWRASIAPQVERATSPIVALQALNRFLFDELGFSGNDDDYYDPRNSYINDVFERRLGIPISLAVMQMEVARRLGMQLEGVAFPGHFLVRLPVQGGVMVLDPYQRGRSLDVDELRQRAQPHVGSEDLGDQQLLRLLDPASHRAILTRMLRNLRSVYMERNDLERALRCADRLLTVDPTLAAEYRERARLYQSLGYSKGVVADLSQYLSLAPDADDSATVHQMLVDAQRGLVQTRIN</sequence>
<dbReference type="Proteomes" id="UP000294599">
    <property type="component" value="Unassembled WGS sequence"/>
</dbReference>
<protein>
    <submittedName>
        <fullName evidence="4">Regulator of sirC expression with transglutaminase-like and TPR domain</fullName>
    </submittedName>
</protein>
<keyword evidence="2" id="KW-0802">TPR repeat</keyword>
<gene>
    <name evidence="4" type="ORF">EDC25_11665</name>
</gene>
<dbReference type="PANTHER" id="PTHR31350">
    <property type="entry name" value="SI:DKEY-261L7.2"/>
    <property type="match status" value="1"/>
</dbReference>
<comment type="similarity">
    <text evidence="1">Belongs to the UPF0162 family.</text>
</comment>
<organism evidence="4 5">
    <name type="scientific">Pseudofulvimonas gallinarii</name>
    <dbReference type="NCBI Taxonomy" id="634155"/>
    <lineage>
        <taxon>Bacteria</taxon>
        <taxon>Pseudomonadati</taxon>
        <taxon>Pseudomonadota</taxon>
        <taxon>Gammaproteobacteria</taxon>
        <taxon>Lysobacterales</taxon>
        <taxon>Rhodanobacteraceae</taxon>
        <taxon>Pseudofulvimonas</taxon>
    </lineage>
</organism>
<dbReference type="Gene3D" id="1.25.40.10">
    <property type="entry name" value="Tetratricopeptide repeat domain"/>
    <property type="match status" value="1"/>
</dbReference>
<dbReference type="InterPro" id="IPR019734">
    <property type="entry name" value="TPR_rpt"/>
</dbReference>
<dbReference type="SUPFAM" id="SSF48452">
    <property type="entry name" value="TPR-like"/>
    <property type="match status" value="1"/>
</dbReference>
<evidence type="ECO:0000313" key="5">
    <source>
        <dbReference type="Proteomes" id="UP000294599"/>
    </source>
</evidence>
<keyword evidence="5" id="KW-1185">Reference proteome</keyword>
<feature type="repeat" description="TPR" evidence="2">
    <location>
        <begin position="214"/>
        <end position="247"/>
    </location>
</feature>
<dbReference type="InterPro" id="IPR032698">
    <property type="entry name" value="SirB1_N"/>
</dbReference>
<dbReference type="AlphaFoldDB" id="A0A4R3L896"/>